<dbReference type="Gene3D" id="1.20.1280.50">
    <property type="match status" value="1"/>
</dbReference>
<dbReference type="InterPro" id="IPR001810">
    <property type="entry name" value="F-box_dom"/>
</dbReference>
<dbReference type="InParanoid" id="J0D7H6"/>
<dbReference type="Proteomes" id="UP000006514">
    <property type="component" value="Unassembled WGS sequence"/>
</dbReference>
<organism evidence="2 3">
    <name type="scientific">Auricularia subglabra (strain TFB-10046 / SS5)</name>
    <name type="common">White-rot fungus</name>
    <name type="synonym">Auricularia delicata (strain TFB10046)</name>
    <dbReference type="NCBI Taxonomy" id="717982"/>
    <lineage>
        <taxon>Eukaryota</taxon>
        <taxon>Fungi</taxon>
        <taxon>Dikarya</taxon>
        <taxon>Basidiomycota</taxon>
        <taxon>Agaricomycotina</taxon>
        <taxon>Agaricomycetes</taxon>
        <taxon>Auriculariales</taxon>
        <taxon>Auriculariaceae</taxon>
        <taxon>Auricularia</taxon>
    </lineage>
</organism>
<sequence>MSNASAVRQAIEELVKTTLASEMRPLNAALSLQNRLPNELWCLVWEALSAADRISVSLVCSRWRGLLYSFPRLCSPLLFYTTCHSAQCKCLGCTRTPSRYSDGDPAGWPIHSYNQASTNVAGAIGALSRSRKSPLHITFDIVPFKPNPVVVNSLIETLLSASWRLHTLVLRVCNPNDTASFLGRFDVLPALRVLDLDVVPANHSERRSRGHPFALRKIELPLLEELHLRSKQHEWYPDGPWMTGDPPSVESPMLRKLTVHFLLQFDDFIRILRKYPRLSHLSTTVPIKPDDGSPLLQELGALLRSAPLVDVEFFGIKVKDTLTWLDPTFEPLSLRRFVLGLDLWYASDTPWVFLNELGDAIHLSYSRTPTRQDLCGTDCTGRTRHLWSARNPKGRFLTGKFWLPWKRIVSLSVDATEWIAVLSRLHLWPVVENLRIAFSEEADIGSLPEDLARSIQFPRLRTVSITILADDVSVTATNVAASLRLLRLTAPLKCLSIDSRIEGYDEQLFTSFTQRVSIG</sequence>
<name>J0D7H6_AURST</name>
<accession>J0D7H6</accession>
<evidence type="ECO:0000259" key="1">
    <source>
        <dbReference type="Pfam" id="PF12937"/>
    </source>
</evidence>
<dbReference type="SUPFAM" id="SSF81383">
    <property type="entry name" value="F-box domain"/>
    <property type="match status" value="1"/>
</dbReference>
<dbReference type="KEGG" id="adl:AURDEDRAFT_175893"/>
<protein>
    <recommendedName>
        <fullName evidence="1">F-box domain-containing protein</fullName>
    </recommendedName>
</protein>
<proteinExistence type="predicted"/>
<dbReference type="InterPro" id="IPR036047">
    <property type="entry name" value="F-box-like_dom_sf"/>
</dbReference>
<dbReference type="AlphaFoldDB" id="J0D7H6"/>
<reference evidence="3" key="1">
    <citation type="journal article" date="2012" name="Science">
        <title>The Paleozoic origin of enzymatic lignin decomposition reconstructed from 31 fungal genomes.</title>
        <authorList>
            <person name="Floudas D."/>
            <person name="Binder M."/>
            <person name="Riley R."/>
            <person name="Barry K."/>
            <person name="Blanchette R.A."/>
            <person name="Henrissat B."/>
            <person name="Martinez A.T."/>
            <person name="Otillar R."/>
            <person name="Spatafora J.W."/>
            <person name="Yadav J.S."/>
            <person name="Aerts A."/>
            <person name="Benoit I."/>
            <person name="Boyd A."/>
            <person name="Carlson A."/>
            <person name="Copeland A."/>
            <person name="Coutinho P.M."/>
            <person name="de Vries R.P."/>
            <person name="Ferreira P."/>
            <person name="Findley K."/>
            <person name="Foster B."/>
            <person name="Gaskell J."/>
            <person name="Glotzer D."/>
            <person name="Gorecki P."/>
            <person name="Heitman J."/>
            <person name="Hesse C."/>
            <person name="Hori C."/>
            <person name="Igarashi K."/>
            <person name="Jurgens J.A."/>
            <person name="Kallen N."/>
            <person name="Kersten P."/>
            <person name="Kohler A."/>
            <person name="Kuees U."/>
            <person name="Kumar T.K.A."/>
            <person name="Kuo A."/>
            <person name="LaButti K."/>
            <person name="Larrondo L.F."/>
            <person name="Lindquist E."/>
            <person name="Ling A."/>
            <person name="Lombard V."/>
            <person name="Lucas S."/>
            <person name="Lundell T."/>
            <person name="Martin R."/>
            <person name="McLaughlin D.J."/>
            <person name="Morgenstern I."/>
            <person name="Morin E."/>
            <person name="Murat C."/>
            <person name="Nagy L.G."/>
            <person name="Nolan M."/>
            <person name="Ohm R.A."/>
            <person name="Patyshakuliyeva A."/>
            <person name="Rokas A."/>
            <person name="Ruiz-Duenas F.J."/>
            <person name="Sabat G."/>
            <person name="Salamov A."/>
            <person name="Samejima M."/>
            <person name="Schmutz J."/>
            <person name="Slot J.C."/>
            <person name="St John F."/>
            <person name="Stenlid J."/>
            <person name="Sun H."/>
            <person name="Sun S."/>
            <person name="Syed K."/>
            <person name="Tsang A."/>
            <person name="Wiebenga A."/>
            <person name="Young D."/>
            <person name="Pisabarro A."/>
            <person name="Eastwood D.C."/>
            <person name="Martin F."/>
            <person name="Cullen D."/>
            <person name="Grigoriev I.V."/>
            <person name="Hibbett D.S."/>
        </authorList>
    </citation>
    <scope>NUCLEOTIDE SEQUENCE [LARGE SCALE GENOMIC DNA]</scope>
    <source>
        <strain evidence="3">TFB10046</strain>
    </source>
</reference>
<evidence type="ECO:0000313" key="2">
    <source>
        <dbReference type="EMBL" id="EJD35055.1"/>
    </source>
</evidence>
<dbReference type="EMBL" id="JH687907">
    <property type="protein sequence ID" value="EJD35055.1"/>
    <property type="molecule type" value="Genomic_DNA"/>
</dbReference>
<feature type="domain" description="F-box" evidence="1">
    <location>
        <begin position="34"/>
        <end position="68"/>
    </location>
</feature>
<dbReference type="CDD" id="cd09917">
    <property type="entry name" value="F-box_SF"/>
    <property type="match status" value="1"/>
</dbReference>
<gene>
    <name evidence="2" type="ORF">AURDEDRAFT_175893</name>
</gene>
<evidence type="ECO:0000313" key="3">
    <source>
        <dbReference type="Proteomes" id="UP000006514"/>
    </source>
</evidence>
<dbReference type="OrthoDB" id="3219769at2759"/>
<keyword evidence="3" id="KW-1185">Reference proteome</keyword>
<dbReference type="Pfam" id="PF12937">
    <property type="entry name" value="F-box-like"/>
    <property type="match status" value="1"/>
</dbReference>